<evidence type="ECO:0000313" key="1">
    <source>
        <dbReference type="EMBL" id="VVO96328.1"/>
    </source>
</evidence>
<sequence length="30" mass="3116">MTPDTSVGALSLKGTDWGIFGKSADVSDLF</sequence>
<proteinExistence type="predicted"/>
<organism evidence="1 2">
    <name type="scientific">Pseudomonas fluorescens</name>
    <dbReference type="NCBI Taxonomy" id="294"/>
    <lineage>
        <taxon>Bacteria</taxon>
        <taxon>Pseudomonadati</taxon>
        <taxon>Pseudomonadota</taxon>
        <taxon>Gammaproteobacteria</taxon>
        <taxon>Pseudomonadales</taxon>
        <taxon>Pseudomonadaceae</taxon>
        <taxon>Pseudomonas</taxon>
    </lineage>
</organism>
<accession>A0A5E7K4Y5</accession>
<dbReference type="EMBL" id="CABVIN010000003">
    <property type="protein sequence ID" value="VVO96328.1"/>
    <property type="molecule type" value="Genomic_DNA"/>
</dbReference>
<name>A0A5E7K4Y5_PSEFL</name>
<protein>
    <submittedName>
        <fullName evidence="1">Uncharacterized protein</fullName>
    </submittedName>
</protein>
<evidence type="ECO:0000313" key="2">
    <source>
        <dbReference type="Proteomes" id="UP000377224"/>
    </source>
</evidence>
<gene>
    <name evidence="1" type="ORF">PS896_02583</name>
</gene>
<reference evidence="1 2" key="1">
    <citation type="submission" date="2019-09" db="EMBL/GenBank/DDBJ databases">
        <authorList>
            <person name="Chandra G."/>
            <person name="Truman W A."/>
        </authorList>
    </citation>
    <scope>NUCLEOTIDE SEQUENCE [LARGE SCALE GENOMIC DNA]</scope>
    <source>
        <strain evidence="1">PS896</strain>
    </source>
</reference>
<dbReference type="Proteomes" id="UP000377224">
    <property type="component" value="Unassembled WGS sequence"/>
</dbReference>
<dbReference type="AlphaFoldDB" id="A0A5E7K4Y5"/>